<dbReference type="Proteomes" id="UP000679848">
    <property type="component" value="Chromosome"/>
</dbReference>
<dbReference type="RefSeq" id="WP_213542562.1">
    <property type="nucleotide sequence ID" value="NZ_AP023420.1"/>
</dbReference>
<reference evidence="1" key="1">
    <citation type="submission" date="2020-09" db="EMBL/GenBank/DDBJ databases">
        <title>New species isolated from human feces.</title>
        <authorList>
            <person name="Kitahara M."/>
            <person name="Shigeno Y."/>
            <person name="Shime M."/>
            <person name="Matsumoto Y."/>
            <person name="Nakamura S."/>
            <person name="Motooka D."/>
            <person name="Fukuoka S."/>
            <person name="Nishikawa H."/>
            <person name="Benno Y."/>
        </authorList>
    </citation>
    <scope>NUCLEOTIDE SEQUENCE</scope>
    <source>
        <strain evidence="1">MM59</strain>
    </source>
</reference>
<gene>
    <name evidence="1" type="ORF">MM59RIKEN_03360</name>
</gene>
<proteinExistence type="predicted"/>
<dbReference type="EMBL" id="AP023420">
    <property type="protein sequence ID" value="BCK83017.1"/>
    <property type="molecule type" value="Genomic_DNA"/>
</dbReference>
<name>A0A810Q9T6_9FIRM</name>
<dbReference type="AlphaFoldDB" id="A0A810Q9T6"/>
<protein>
    <submittedName>
        <fullName evidence="1">Uncharacterized protein</fullName>
    </submittedName>
</protein>
<organism evidence="1 2">
    <name type="scientific">Pusillibacter faecalis</name>
    <dbReference type="NCBI Taxonomy" id="2714358"/>
    <lineage>
        <taxon>Bacteria</taxon>
        <taxon>Bacillati</taxon>
        <taxon>Bacillota</taxon>
        <taxon>Clostridia</taxon>
        <taxon>Eubacteriales</taxon>
        <taxon>Oscillospiraceae</taxon>
        <taxon>Pusillibacter</taxon>
    </lineage>
</organism>
<sequence>MKVMNREAAWAEVNKIFPTDYEKNGEASNRAGYPVYRSTAGDINAWISDMGDRLEVNLPDGKSVNIWIEESEEEQKNEQSAMPHYGEMLSKQIRDTADTGKLTAFEKFVLDRGWLFSTEESLKAGYDRVWKSSHGIMITQEEFLAEANLRRKHANAAETYNALAAMVAEKKLEPSGVLGYAVFGWCLDRPDAVEAYQTDRTRWSVNNCETEITTAEAVLEVNREWGFEAGRIVVQGVAYYESTDWNWIRFDCAGMSWLMCNGSLYQVWH</sequence>
<dbReference type="KEGG" id="pfaa:MM59RIKEN_03360"/>
<keyword evidence="2" id="KW-1185">Reference proteome</keyword>
<evidence type="ECO:0000313" key="1">
    <source>
        <dbReference type="EMBL" id="BCK83017.1"/>
    </source>
</evidence>
<evidence type="ECO:0000313" key="2">
    <source>
        <dbReference type="Proteomes" id="UP000679848"/>
    </source>
</evidence>
<accession>A0A810Q9T6</accession>